<sequence length="362" mass="39423">MESVQVYTKAILKSWVDVPILRTYFESDLPEPEVVALLERVLATMDLPAAGAGQGGVAPYPLGPIVAIHRADSTARAGSLLEALAAGIEAQGVTGALRALPREHRIVGRPGLDMSGFAAGVRLIGETDPEAINRLIVPVELMDALIDVALEWCQLPSGTHYVSTAWSHVKCTAGQRKAVHKTGWDPYTSSSFACVNGPDEIRIVAFEAWGTVQFGRLDPDRRWEPAVADLADLLASLADQIEYGCVRRARLGNGSWQVFQDYDWPARPHLSDSQFATFFLPRQVPDAYGVQVLGPGHQLPDPLAPIWTAQQVGSASTLLQHRDLPSLFEDRLPEPDTLDEARRSLGPLLITTEQVFVARGLK</sequence>
<protein>
    <submittedName>
        <fullName evidence="1">Uncharacterized protein</fullName>
    </submittedName>
</protein>
<evidence type="ECO:0000313" key="1">
    <source>
        <dbReference type="EMBL" id="GAA5189671.1"/>
    </source>
</evidence>
<evidence type="ECO:0000313" key="2">
    <source>
        <dbReference type="Proteomes" id="UP001500200"/>
    </source>
</evidence>
<dbReference type="Proteomes" id="UP001500200">
    <property type="component" value="Unassembled WGS sequence"/>
</dbReference>
<reference evidence="2" key="1">
    <citation type="journal article" date="2019" name="Int. J. Syst. Evol. Microbiol.">
        <title>The Global Catalogue of Microorganisms (GCM) 10K type strain sequencing project: providing services to taxonomists for standard genome sequencing and annotation.</title>
        <authorList>
            <consortium name="The Broad Institute Genomics Platform"/>
            <consortium name="The Broad Institute Genome Sequencing Center for Infectious Disease"/>
            <person name="Wu L."/>
            <person name="Ma J."/>
        </authorList>
    </citation>
    <scope>NUCLEOTIDE SEQUENCE [LARGE SCALE GENOMIC DNA]</scope>
    <source>
        <strain evidence="2">JCM 18514</strain>
    </source>
</reference>
<organism evidence="1 2">
    <name type="scientific">Arthrobacter gyeryongensis</name>
    <dbReference type="NCBI Taxonomy" id="1650592"/>
    <lineage>
        <taxon>Bacteria</taxon>
        <taxon>Bacillati</taxon>
        <taxon>Actinomycetota</taxon>
        <taxon>Actinomycetes</taxon>
        <taxon>Micrococcales</taxon>
        <taxon>Micrococcaceae</taxon>
        <taxon>Arthrobacter</taxon>
    </lineage>
</organism>
<proteinExistence type="predicted"/>
<accession>A0ABP9S0Y2</accession>
<comment type="caution">
    <text evidence="1">The sequence shown here is derived from an EMBL/GenBank/DDBJ whole genome shotgun (WGS) entry which is preliminary data.</text>
</comment>
<dbReference type="EMBL" id="BAABKK010000003">
    <property type="protein sequence ID" value="GAA5189671.1"/>
    <property type="molecule type" value="Genomic_DNA"/>
</dbReference>
<dbReference type="RefSeq" id="WP_345447712.1">
    <property type="nucleotide sequence ID" value="NZ_BAABKK010000003.1"/>
</dbReference>
<keyword evidence="2" id="KW-1185">Reference proteome</keyword>
<name>A0ABP9S0Y2_9MICC</name>
<gene>
    <name evidence="1" type="ORF">GCM10023346_04890</name>
</gene>